<reference evidence="1 2" key="1">
    <citation type="submission" date="2018-02" db="EMBL/GenBank/DDBJ databases">
        <title>Classification genera of Pasteurellaceae by whole genome sequence comparison.</title>
        <authorList>
            <person name="Christensen H."/>
        </authorList>
    </citation>
    <scope>NUCLEOTIDE SEQUENCE [LARGE SCALE GENOMIC DNA]</scope>
    <source>
        <strain evidence="1 2">20186H4H1</strain>
    </source>
</reference>
<sequence>MLPVKPHPEPGYFNQQIREPGKACLKANPGKNRLKPFWTKCLGDMHSIYHGICCYYAIYIELENGASTVDHFKPKNKYPDYAYEWSNFRFCCLQANRRKRDYEDIIDPMHLKKDILQLDIGSGEIYYSDQISAPEKALLESTIDRLKLNSQRMCNMRIRHLAEYLQGNISGKGLKQEAPLYIMKLAVRAYIISLKD</sequence>
<evidence type="ECO:0000313" key="2">
    <source>
        <dbReference type="Proteomes" id="UP000237229"/>
    </source>
</evidence>
<accession>A0ABX4ZUK4</accession>
<dbReference type="Proteomes" id="UP000237229">
    <property type="component" value="Unassembled WGS sequence"/>
</dbReference>
<evidence type="ECO:0008006" key="3">
    <source>
        <dbReference type="Google" id="ProtNLM"/>
    </source>
</evidence>
<protein>
    <recommendedName>
        <fullName evidence="3">TIGR02646 family protein</fullName>
    </recommendedName>
</protein>
<dbReference type="EMBL" id="PQVI01000003">
    <property type="protein sequence ID" value="POY43167.1"/>
    <property type="molecule type" value="Genomic_DNA"/>
</dbReference>
<proteinExistence type="predicted"/>
<evidence type="ECO:0000313" key="1">
    <source>
        <dbReference type="EMBL" id="POY43167.1"/>
    </source>
</evidence>
<organism evidence="1 2">
    <name type="scientific">Avibacterium endocarditidis</name>
    <dbReference type="NCBI Taxonomy" id="380674"/>
    <lineage>
        <taxon>Bacteria</taxon>
        <taxon>Pseudomonadati</taxon>
        <taxon>Pseudomonadota</taxon>
        <taxon>Gammaproteobacteria</taxon>
        <taxon>Pasteurellales</taxon>
        <taxon>Pasteurellaceae</taxon>
        <taxon>Avibacterium</taxon>
    </lineage>
</organism>
<gene>
    <name evidence="1" type="ORF">C3Z13_00340</name>
</gene>
<dbReference type="RefSeq" id="WP_103854623.1">
    <property type="nucleotide sequence ID" value="NZ_PQVI01000003.1"/>
</dbReference>
<name>A0ABX4ZUK4_9PAST</name>
<keyword evidence="2" id="KW-1185">Reference proteome</keyword>
<comment type="caution">
    <text evidence="1">The sequence shown here is derived from an EMBL/GenBank/DDBJ whole genome shotgun (WGS) entry which is preliminary data.</text>
</comment>
<dbReference type="Gene3D" id="1.10.30.50">
    <property type="match status" value="1"/>
</dbReference>